<evidence type="ECO:0000313" key="2">
    <source>
        <dbReference type="EMBL" id="ACL63022.1"/>
    </source>
</evidence>
<dbReference type="EMBL" id="CP001351">
    <property type="protein sequence ID" value="ACL63022.1"/>
    <property type="molecule type" value="Genomic_DNA"/>
</dbReference>
<feature type="chain" id="PRO_5002874467" description="MxaH protein" evidence="1">
    <location>
        <begin position="21"/>
        <end position="168"/>
    </location>
</feature>
<feature type="signal peptide" evidence="1">
    <location>
        <begin position="1"/>
        <end position="20"/>
    </location>
</feature>
<dbReference type="HOGENOM" id="CLU_126506_0_0_5"/>
<dbReference type="OrthoDB" id="5609383at2"/>
<sequence>MRRGAQLAAACLLLSACGEAGEGGSQPATVVARHDAGAMPAWLAPDDRTDPALWLAARAAGRLVPAKDPAVARLRAALARAAPRFIKDPRMIANRTAQVLDMLHAAGLPGEAEPILDGLMGIAAAAGARQLYGSLGQHYVNTRIAGAAHRDAVDRLSTKYAPQSLKQP</sequence>
<reference evidence="3" key="1">
    <citation type="submission" date="2009-01" db="EMBL/GenBank/DDBJ databases">
        <title>Complete sequence of plasmid 2 of Methylobacterium nodulans ORS 2060.</title>
        <authorList>
            <consortium name="US DOE Joint Genome Institute"/>
            <person name="Lucas S."/>
            <person name="Copeland A."/>
            <person name="Lapidus A."/>
            <person name="Glavina del Rio T."/>
            <person name="Dalin E."/>
            <person name="Tice H."/>
            <person name="Bruce D."/>
            <person name="Goodwin L."/>
            <person name="Pitluck S."/>
            <person name="Sims D."/>
            <person name="Brettin T."/>
            <person name="Detter J.C."/>
            <person name="Han C."/>
            <person name="Larimer F."/>
            <person name="Land M."/>
            <person name="Hauser L."/>
            <person name="Kyrpides N."/>
            <person name="Ivanova N."/>
            <person name="Marx C.J."/>
            <person name="Richardson P."/>
        </authorList>
    </citation>
    <scope>NUCLEOTIDE SEQUENCE [LARGE SCALE GENOMIC DNA]</scope>
    <source>
        <strain evidence="3">LMG 21967 / CNCM I-2342 / ORS 2060</strain>
        <plasmid evidence="3">Plasmid pMNOD02</plasmid>
    </source>
</reference>
<dbReference type="AlphaFoldDB" id="B8IWY1"/>
<keyword evidence="1" id="KW-0732">Signal</keyword>
<geneLocation type="plasmid" evidence="2 3">
    <name>pMNOD02</name>
</geneLocation>
<evidence type="ECO:0008006" key="4">
    <source>
        <dbReference type="Google" id="ProtNLM"/>
    </source>
</evidence>
<accession>B8IWY1</accession>
<protein>
    <recommendedName>
        <fullName evidence="4">MxaH protein</fullName>
    </recommendedName>
</protein>
<evidence type="ECO:0000313" key="3">
    <source>
        <dbReference type="Proteomes" id="UP000008207"/>
    </source>
</evidence>
<keyword evidence="3" id="KW-1185">Reference proteome</keyword>
<keyword evidence="2" id="KW-0614">Plasmid</keyword>
<proteinExistence type="predicted"/>
<evidence type="ECO:0000256" key="1">
    <source>
        <dbReference type="SAM" id="SignalP"/>
    </source>
</evidence>
<gene>
    <name evidence="2" type="ordered locus">Mnod_8028</name>
</gene>
<dbReference type="Proteomes" id="UP000008207">
    <property type="component" value="Plasmid pMNOD02"/>
</dbReference>
<dbReference type="RefSeq" id="WP_012631224.1">
    <property type="nucleotide sequence ID" value="NC_011887.1"/>
</dbReference>
<organism evidence="2 3">
    <name type="scientific">Methylobacterium nodulans (strain LMG 21967 / CNCM I-2342 / ORS 2060)</name>
    <dbReference type="NCBI Taxonomy" id="460265"/>
    <lineage>
        <taxon>Bacteria</taxon>
        <taxon>Pseudomonadati</taxon>
        <taxon>Pseudomonadota</taxon>
        <taxon>Alphaproteobacteria</taxon>
        <taxon>Hyphomicrobiales</taxon>
        <taxon>Methylobacteriaceae</taxon>
        <taxon>Methylobacterium</taxon>
    </lineage>
</organism>
<dbReference type="PROSITE" id="PS51257">
    <property type="entry name" value="PROKAR_LIPOPROTEIN"/>
    <property type="match status" value="1"/>
</dbReference>
<dbReference type="KEGG" id="mno:Mnod_8028"/>
<name>B8IWY1_METNO</name>